<evidence type="ECO:0000259" key="8">
    <source>
        <dbReference type="PROSITE" id="PS50928"/>
    </source>
</evidence>
<evidence type="ECO:0000256" key="2">
    <source>
        <dbReference type="ARBA" id="ARBA00022448"/>
    </source>
</evidence>
<evidence type="ECO:0000256" key="4">
    <source>
        <dbReference type="ARBA" id="ARBA00022692"/>
    </source>
</evidence>
<keyword evidence="4 7" id="KW-0812">Transmembrane</keyword>
<keyword evidence="5 7" id="KW-1133">Transmembrane helix</keyword>
<feature type="transmembrane region" description="Helical" evidence="7">
    <location>
        <begin position="110"/>
        <end position="129"/>
    </location>
</feature>
<accession>M9RH26</accession>
<protein>
    <submittedName>
        <fullName evidence="9">ABC transporter permease protein</fullName>
    </submittedName>
</protein>
<dbReference type="PROSITE" id="PS50928">
    <property type="entry name" value="ABC_TM1"/>
    <property type="match status" value="1"/>
</dbReference>
<evidence type="ECO:0000256" key="3">
    <source>
        <dbReference type="ARBA" id="ARBA00022475"/>
    </source>
</evidence>
<dbReference type="CDD" id="cd06261">
    <property type="entry name" value="TM_PBP2"/>
    <property type="match status" value="1"/>
</dbReference>
<keyword evidence="10" id="KW-1185">Reference proteome</keyword>
<evidence type="ECO:0000256" key="5">
    <source>
        <dbReference type="ARBA" id="ARBA00022989"/>
    </source>
</evidence>
<dbReference type="InterPro" id="IPR000515">
    <property type="entry name" value="MetI-like"/>
</dbReference>
<organism evidence="9 10">
    <name type="scientific">Octadecabacter antarcticus 307</name>
    <dbReference type="NCBI Taxonomy" id="391626"/>
    <lineage>
        <taxon>Bacteria</taxon>
        <taxon>Pseudomonadati</taxon>
        <taxon>Pseudomonadota</taxon>
        <taxon>Alphaproteobacteria</taxon>
        <taxon>Rhodobacterales</taxon>
        <taxon>Roseobacteraceae</taxon>
        <taxon>Octadecabacter</taxon>
    </lineage>
</organism>
<keyword evidence="2 7" id="KW-0813">Transport</keyword>
<dbReference type="SUPFAM" id="SSF161098">
    <property type="entry name" value="MetI-like"/>
    <property type="match status" value="1"/>
</dbReference>
<dbReference type="GO" id="GO:0005886">
    <property type="term" value="C:plasma membrane"/>
    <property type="evidence" value="ECO:0007669"/>
    <property type="project" value="UniProtKB-SubCell"/>
</dbReference>
<proteinExistence type="inferred from homology"/>
<keyword evidence="6 7" id="KW-0472">Membrane</keyword>
<dbReference type="Pfam" id="PF00528">
    <property type="entry name" value="BPD_transp_1"/>
    <property type="match status" value="1"/>
</dbReference>
<feature type="domain" description="ABC transmembrane type-1" evidence="8">
    <location>
        <begin position="73"/>
        <end position="265"/>
    </location>
</feature>
<keyword evidence="3" id="KW-1003">Cell membrane</keyword>
<dbReference type="KEGG" id="oat:OAN307_c43310"/>
<evidence type="ECO:0000256" key="1">
    <source>
        <dbReference type="ARBA" id="ARBA00004651"/>
    </source>
</evidence>
<dbReference type="InterPro" id="IPR035906">
    <property type="entry name" value="MetI-like_sf"/>
</dbReference>
<dbReference type="Gene3D" id="1.10.3720.10">
    <property type="entry name" value="MetI-like"/>
    <property type="match status" value="1"/>
</dbReference>
<evidence type="ECO:0000256" key="7">
    <source>
        <dbReference type="RuleBase" id="RU363032"/>
    </source>
</evidence>
<dbReference type="PANTHER" id="PTHR32243">
    <property type="entry name" value="MALTOSE TRANSPORT SYSTEM PERMEASE-RELATED"/>
    <property type="match status" value="1"/>
</dbReference>
<comment type="subcellular location">
    <subcellularLocation>
        <location evidence="1 7">Cell membrane</location>
        <topology evidence="1 7">Multi-pass membrane protein</topology>
    </subcellularLocation>
</comment>
<dbReference type="InterPro" id="IPR050901">
    <property type="entry name" value="BP-dep_ABC_trans_perm"/>
</dbReference>
<evidence type="ECO:0000313" key="9">
    <source>
        <dbReference type="EMBL" id="AGI69711.1"/>
    </source>
</evidence>
<feature type="transmembrane region" description="Helical" evidence="7">
    <location>
        <begin position="12"/>
        <end position="33"/>
    </location>
</feature>
<evidence type="ECO:0000256" key="6">
    <source>
        <dbReference type="ARBA" id="ARBA00023136"/>
    </source>
</evidence>
<feature type="transmembrane region" description="Helical" evidence="7">
    <location>
        <begin position="247"/>
        <end position="265"/>
    </location>
</feature>
<dbReference type="Proteomes" id="UP000005307">
    <property type="component" value="Chromosome"/>
</dbReference>
<dbReference type="eggNOG" id="COG0395">
    <property type="taxonomic scope" value="Bacteria"/>
</dbReference>
<name>M9RH26_9RHOB</name>
<reference evidence="9 10" key="1">
    <citation type="journal article" date="2013" name="PLoS ONE">
        <title>Poles Apart: Arctic and Antarctic Octadecabacter strains Share High Genome Plasticity and a New Type of Xanthorhodopsin.</title>
        <authorList>
            <person name="Vollmers J."/>
            <person name="Voget S."/>
            <person name="Dietrich S."/>
            <person name="Gollnow K."/>
            <person name="Smits M."/>
            <person name="Meyer K."/>
            <person name="Brinkhoff T."/>
            <person name="Simon M."/>
            <person name="Daniel R."/>
        </authorList>
    </citation>
    <scope>NUCLEOTIDE SEQUENCE [LARGE SCALE GENOMIC DNA]</scope>
    <source>
        <strain evidence="9 10">307</strain>
    </source>
</reference>
<dbReference type="EMBL" id="CP003740">
    <property type="protein sequence ID" value="AGI69711.1"/>
    <property type="molecule type" value="Genomic_DNA"/>
</dbReference>
<sequence length="280" mass="31720">MMDRYTKLQTVGLYAAIAVFLLFMLLPFLEMFLTSLRPLQHLFRRPYQFWSEDFSFDAYSDMWVTVPLLGRYIFNSIFIATSVTFLTMIFVVPAAYAYARLDFPFKSASLAGFLAVNMFAGAVLLIPLYRVLRMMGLLNTYWAMIVPGVAFLIPTGIWLLRSYLEKIPRELEEAAFVDGASRMYTLRRVVLPLATPGLIVVGVTVFISAYSQQFIFAITFNQTRELQPLPAGLYEFIGYQSVTWNEMMAAALVGVLPVMVVFLFLQKYLVAGLTAGAVKE</sequence>
<dbReference type="HOGENOM" id="CLU_016047_1_2_5"/>
<comment type="similarity">
    <text evidence="7">Belongs to the binding-protein-dependent transport system permease family.</text>
</comment>
<feature type="transmembrane region" description="Helical" evidence="7">
    <location>
        <begin position="72"/>
        <end position="98"/>
    </location>
</feature>
<dbReference type="GO" id="GO:0055085">
    <property type="term" value="P:transmembrane transport"/>
    <property type="evidence" value="ECO:0007669"/>
    <property type="project" value="InterPro"/>
</dbReference>
<dbReference type="STRING" id="391626.OAN307_c43310"/>
<dbReference type="AlphaFoldDB" id="M9RH26"/>
<gene>
    <name evidence="9" type="ORF">OAN307_c43310</name>
</gene>
<feature type="transmembrane region" description="Helical" evidence="7">
    <location>
        <begin position="189"/>
        <end position="210"/>
    </location>
</feature>
<feature type="transmembrane region" description="Helical" evidence="7">
    <location>
        <begin position="141"/>
        <end position="160"/>
    </location>
</feature>
<dbReference type="PANTHER" id="PTHR32243:SF18">
    <property type="entry name" value="INNER MEMBRANE ABC TRANSPORTER PERMEASE PROTEIN YCJP"/>
    <property type="match status" value="1"/>
</dbReference>
<evidence type="ECO:0000313" key="10">
    <source>
        <dbReference type="Proteomes" id="UP000005307"/>
    </source>
</evidence>